<keyword evidence="8" id="KW-1185">Reference proteome</keyword>
<evidence type="ECO:0000256" key="1">
    <source>
        <dbReference type="ARBA" id="ARBA00001947"/>
    </source>
</evidence>
<keyword evidence="5 7" id="KW-0560">Oxidoreductase</keyword>
<evidence type="ECO:0000313" key="7">
    <source>
        <dbReference type="EMBL" id="NDL66476.1"/>
    </source>
</evidence>
<dbReference type="InterPro" id="IPR014436">
    <property type="entry name" value="Extradiol_dOase_DODA"/>
</dbReference>
<keyword evidence="4" id="KW-0862">Zinc</keyword>
<feature type="domain" description="Extradiol ring-cleavage dioxygenase class III enzyme subunit B" evidence="6">
    <location>
        <begin position="21"/>
        <end position="252"/>
    </location>
</feature>
<sequence>MMKMPVLFIGHGSPMNAVEDNSFTRSWEKVAEKIPRPKAILSVSAHWYTEGTRVLEAEAPRTIHDMYGFPRELYEIVYDAPGAPELARRAKGMLPVEASTDNSWGIDHGTWSVLQRMYPERDIPVFQVSVDATAPPEAHLAMGRSLQPLREEGVLILGSGNVVHNLRLVDFHKRDGFPWADMFDRWILDRVRKNGRLHRPEEAADHGAAGEAGRLAVPTPDHFYPLLYVLGAAEQGEQVEVFNESRIMGSVSMTCYLIG</sequence>
<dbReference type="EMBL" id="JAAEEH010000003">
    <property type="protein sequence ID" value="NDL66476.1"/>
    <property type="molecule type" value="Genomic_DNA"/>
</dbReference>
<protein>
    <submittedName>
        <fullName evidence="7">4,5-DOPA dioxygenase extradiol</fullName>
        <ecNumber evidence="7">1.13.11.29</ecNumber>
    </submittedName>
</protein>
<comment type="similarity">
    <text evidence="2">Belongs to the DODA-type extradiol aromatic ring-opening dioxygenase family.</text>
</comment>
<dbReference type="PANTHER" id="PTHR30096:SF0">
    <property type="entry name" value="4,5-DOPA DIOXYGENASE EXTRADIOL-LIKE PROTEIN"/>
    <property type="match status" value="1"/>
</dbReference>
<dbReference type="GO" id="GO:0050297">
    <property type="term" value="F:stizolobate synthase activity"/>
    <property type="evidence" value="ECO:0007669"/>
    <property type="project" value="UniProtKB-EC"/>
</dbReference>
<dbReference type="PANTHER" id="PTHR30096">
    <property type="entry name" value="4,5-DOPA DIOXYGENASE EXTRADIOL-LIKE PROTEIN"/>
    <property type="match status" value="1"/>
</dbReference>
<evidence type="ECO:0000256" key="2">
    <source>
        <dbReference type="ARBA" id="ARBA00007581"/>
    </source>
</evidence>
<evidence type="ECO:0000313" key="8">
    <source>
        <dbReference type="Proteomes" id="UP000461585"/>
    </source>
</evidence>
<dbReference type="CDD" id="cd07363">
    <property type="entry name" value="45_DOPA_Dioxygenase"/>
    <property type="match status" value="1"/>
</dbReference>
<comment type="caution">
    <text evidence="7">The sequence shown here is derived from an EMBL/GenBank/DDBJ whole genome shotgun (WGS) entry which is preliminary data.</text>
</comment>
<dbReference type="AlphaFoldDB" id="A0A7X5HU59"/>
<evidence type="ECO:0000259" key="6">
    <source>
        <dbReference type="Pfam" id="PF02900"/>
    </source>
</evidence>
<dbReference type="Pfam" id="PF02900">
    <property type="entry name" value="LigB"/>
    <property type="match status" value="1"/>
</dbReference>
<evidence type="ECO:0000256" key="3">
    <source>
        <dbReference type="ARBA" id="ARBA00022723"/>
    </source>
</evidence>
<reference evidence="7 8" key="1">
    <citation type="submission" date="2020-01" db="EMBL/GenBank/DDBJ databases">
        <title>Anaeroalcalibacter tamaniensis gen. nov., sp. nov., moderately halophilic strictly anaerobic fermenter bacterium from mud volcano of Taman peninsula.</title>
        <authorList>
            <person name="Frolova A."/>
            <person name="Merkel A.Y."/>
            <person name="Slobodkin A.I."/>
        </authorList>
    </citation>
    <scope>NUCLEOTIDE SEQUENCE [LARGE SCALE GENOMIC DNA]</scope>
    <source>
        <strain evidence="7 8">F-3ap</strain>
    </source>
</reference>
<dbReference type="PIRSF" id="PIRSF006157">
    <property type="entry name" value="Doxgns_DODA"/>
    <property type="match status" value="1"/>
</dbReference>
<dbReference type="EC" id="1.13.11.29" evidence="7"/>
<dbReference type="Proteomes" id="UP000461585">
    <property type="component" value="Unassembled WGS sequence"/>
</dbReference>
<evidence type="ECO:0000256" key="4">
    <source>
        <dbReference type="ARBA" id="ARBA00022833"/>
    </source>
</evidence>
<dbReference type="RefSeq" id="WP_162369206.1">
    <property type="nucleotide sequence ID" value="NZ_JAAEEH010000003.1"/>
</dbReference>
<dbReference type="GO" id="GO:0008198">
    <property type="term" value="F:ferrous iron binding"/>
    <property type="evidence" value="ECO:0007669"/>
    <property type="project" value="InterPro"/>
</dbReference>
<comment type="cofactor">
    <cofactor evidence="1">
        <name>Zn(2+)</name>
        <dbReference type="ChEBI" id="CHEBI:29105"/>
    </cofactor>
</comment>
<accession>A0A7X5HU59</accession>
<gene>
    <name evidence="7" type="primary">ygiD</name>
    <name evidence="7" type="ORF">GXN74_01775</name>
</gene>
<organism evidence="7 8">
    <name type="scientific">Anaerotalea alkaliphila</name>
    <dbReference type="NCBI Taxonomy" id="2662126"/>
    <lineage>
        <taxon>Bacteria</taxon>
        <taxon>Bacillati</taxon>
        <taxon>Bacillota</taxon>
        <taxon>Clostridia</taxon>
        <taxon>Eubacteriales</taxon>
        <taxon>Anaerotalea</taxon>
    </lineage>
</organism>
<name>A0A7X5HU59_9FIRM</name>
<dbReference type="InterPro" id="IPR004183">
    <property type="entry name" value="Xdiol_dOase_suB"/>
</dbReference>
<dbReference type="Gene3D" id="3.40.830.10">
    <property type="entry name" value="LigB-like"/>
    <property type="match status" value="1"/>
</dbReference>
<keyword evidence="3" id="KW-0479">Metal-binding</keyword>
<evidence type="ECO:0000256" key="5">
    <source>
        <dbReference type="ARBA" id="ARBA00023002"/>
    </source>
</evidence>
<dbReference type="SUPFAM" id="SSF53213">
    <property type="entry name" value="LigB-like"/>
    <property type="match status" value="1"/>
</dbReference>
<keyword evidence="7" id="KW-0223">Dioxygenase</keyword>
<dbReference type="GO" id="GO:0008270">
    <property type="term" value="F:zinc ion binding"/>
    <property type="evidence" value="ECO:0007669"/>
    <property type="project" value="InterPro"/>
</dbReference>
<dbReference type="NCBIfam" id="NF007914">
    <property type="entry name" value="PRK10628.1"/>
    <property type="match status" value="1"/>
</dbReference>
<proteinExistence type="inferred from homology"/>